<feature type="region of interest" description="Disordered" evidence="1">
    <location>
        <begin position="1"/>
        <end position="24"/>
    </location>
</feature>
<proteinExistence type="predicted"/>
<sequence length="180" mass="20261">MSWRRPYWPNGEDGPEEHSFSDPDVGVDIGERVPHHHYYPYSRHHRHHHHHDDICATTCTPPCPSTCHTPPPPCEADVFPWVLLLLLLICCSLISIYCSAFIRRCCQCNRKRDWSAGGDDPCVMCGRSCIVMGPQTRLKTEALPTVRKSAISKSSRRELPTMNAVVFDSAGYESAESAQA</sequence>
<organism evidence="3">
    <name type="scientific">Cyprideis torosa</name>
    <dbReference type="NCBI Taxonomy" id="163714"/>
    <lineage>
        <taxon>Eukaryota</taxon>
        <taxon>Metazoa</taxon>
        <taxon>Ecdysozoa</taxon>
        <taxon>Arthropoda</taxon>
        <taxon>Crustacea</taxon>
        <taxon>Oligostraca</taxon>
        <taxon>Ostracoda</taxon>
        <taxon>Podocopa</taxon>
        <taxon>Podocopida</taxon>
        <taxon>Cytherocopina</taxon>
        <taxon>Cytheroidea</taxon>
        <taxon>Cytherideidae</taxon>
        <taxon>Cyprideis</taxon>
    </lineage>
</organism>
<evidence type="ECO:0000256" key="1">
    <source>
        <dbReference type="SAM" id="MobiDB-lite"/>
    </source>
</evidence>
<feature type="non-terminal residue" evidence="3">
    <location>
        <position position="1"/>
    </location>
</feature>
<keyword evidence="2" id="KW-0472">Membrane</keyword>
<protein>
    <submittedName>
        <fullName evidence="3">Uncharacterized protein</fullName>
    </submittedName>
</protein>
<name>A0A7R8ZRU6_9CRUS</name>
<dbReference type="EMBL" id="OB669376">
    <property type="protein sequence ID" value="CAD7234650.1"/>
    <property type="molecule type" value="Genomic_DNA"/>
</dbReference>
<keyword evidence="2" id="KW-0812">Transmembrane</keyword>
<gene>
    <name evidence="3" type="ORF">CTOB1V02_LOCUS12466</name>
</gene>
<keyword evidence="2" id="KW-1133">Transmembrane helix</keyword>
<evidence type="ECO:0000313" key="3">
    <source>
        <dbReference type="EMBL" id="CAD7234650.1"/>
    </source>
</evidence>
<dbReference type="AlphaFoldDB" id="A0A7R8ZRU6"/>
<reference evidence="3" key="1">
    <citation type="submission" date="2020-11" db="EMBL/GenBank/DDBJ databases">
        <authorList>
            <person name="Tran Van P."/>
        </authorList>
    </citation>
    <scope>NUCLEOTIDE SEQUENCE</scope>
</reference>
<evidence type="ECO:0000256" key="2">
    <source>
        <dbReference type="SAM" id="Phobius"/>
    </source>
</evidence>
<accession>A0A7R8ZRU6</accession>
<feature type="transmembrane region" description="Helical" evidence="2">
    <location>
        <begin position="78"/>
        <end position="102"/>
    </location>
</feature>